<dbReference type="PANTHER" id="PTHR11941:SF54">
    <property type="entry name" value="ENOYL-COA HYDRATASE, MITOCHONDRIAL"/>
    <property type="match status" value="1"/>
</dbReference>
<dbReference type="Gene3D" id="3.90.226.10">
    <property type="entry name" value="2-enoyl-CoA Hydratase, Chain A, domain 1"/>
    <property type="match status" value="1"/>
</dbReference>
<dbReference type="GO" id="GO:0006635">
    <property type="term" value="P:fatty acid beta-oxidation"/>
    <property type="evidence" value="ECO:0007669"/>
    <property type="project" value="TreeGrafter"/>
</dbReference>
<proteinExistence type="inferred from homology"/>
<dbReference type="Pfam" id="PF00378">
    <property type="entry name" value="ECH_1"/>
    <property type="match status" value="1"/>
</dbReference>
<dbReference type="AlphaFoldDB" id="A0A1J8PJM8"/>
<reference evidence="4 5" key="1">
    <citation type="submission" date="2016-03" db="EMBL/GenBank/DDBJ databases">
        <title>Comparative genomics of the ectomycorrhizal sister species Rhizopogon vinicolor and Rhizopogon vesiculosus (Basidiomycota: Boletales) reveals a divergence of the mating type B locus.</title>
        <authorList>
            <person name="Mujic A.B."/>
            <person name="Kuo A."/>
            <person name="Tritt A."/>
            <person name="Lipzen A."/>
            <person name="Chen C."/>
            <person name="Johnson J."/>
            <person name="Sharma A."/>
            <person name="Barry K."/>
            <person name="Grigoriev I.V."/>
            <person name="Spatafora J.W."/>
        </authorList>
    </citation>
    <scope>NUCLEOTIDE SEQUENCE [LARGE SCALE GENOMIC DNA]</scope>
    <source>
        <strain evidence="4 5">AM-OR11-056</strain>
    </source>
</reference>
<comment type="caution">
    <text evidence="4">The sequence shown here is derived from an EMBL/GenBank/DDBJ whole genome shotgun (WGS) entry which is preliminary data.</text>
</comment>
<dbReference type="PROSITE" id="PS00166">
    <property type="entry name" value="ENOYL_COA_HYDRATASE"/>
    <property type="match status" value="1"/>
</dbReference>
<evidence type="ECO:0000313" key="5">
    <source>
        <dbReference type="Proteomes" id="UP000183567"/>
    </source>
</evidence>
<evidence type="ECO:0008006" key="6">
    <source>
        <dbReference type="Google" id="ProtNLM"/>
    </source>
</evidence>
<dbReference type="EMBL" id="LVVM01005934">
    <property type="protein sequence ID" value="OJA09430.1"/>
    <property type="molecule type" value="Genomic_DNA"/>
</dbReference>
<dbReference type="SUPFAM" id="SSF52096">
    <property type="entry name" value="ClpP/crotonase"/>
    <property type="match status" value="1"/>
</dbReference>
<gene>
    <name evidence="4" type="ORF">AZE42_03079</name>
</gene>
<dbReference type="InterPro" id="IPR029045">
    <property type="entry name" value="ClpP/crotonase-like_dom_sf"/>
</dbReference>
<dbReference type="STRING" id="180088.A0A1J8PJM8"/>
<name>A0A1J8PJM8_9AGAM</name>
<dbReference type="Proteomes" id="UP000183567">
    <property type="component" value="Unassembled WGS sequence"/>
</dbReference>
<organism evidence="4 5">
    <name type="scientific">Rhizopogon vesiculosus</name>
    <dbReference type="NCBI Taxonomy" id="180088"/>
    <lineage>
        <taxon>Eukaryota</taxon>
        <taxon>Fungi</taxon>
        <taxon>Dikarya</taxon>
        <taxon>Basidiomycota</taxon>
        <taxon>Agaricomycotina</taxon>
        <taxon>Agaricomycetes</taxon>
        <taxon>Agaricomycetidae</taxon>
        <taxon>Boletales</taxon>
        <taxon>Suillineae</taxon>
        <taxon>Rhizopogonaceae</taxon>
        <taxon>Rhizopogon</taxon>
    </lineage>
</organism>
<evidence type="ECO:0000313" key="4">
    <source>
        <dbReference type="EMBL" id="OJA09430.1"/>
    </source>
</evidence>
<protein>
    <recommendedName>
        <fullName evidence="6">Enoyl-CoA hydratase</fullName>
    </recommendedName>
</protein>
<evidence type="ECO:0000256" key="1">
    <source>
        <dbReference type="ARBA" id="ARBA00005254"/>
    </source>
</evidence>
<dbReference type="GO" id="GO:0005739">
    <property type="term" value="C:mitochondrion"/>
    <property type="evidence" value="ECO:0007669"/>
    <property type="project" value="TreeGrafter"/>
</dbReference>
<evidence type="ECO:0000256" key="2">
    <source>
        <dbReference type="ARBA" id="ARBA00023239"/>
    </source>
</evidence>
<sequence>MSESTIIVERSERVGIIRLNRPKAYNALSGILINELLDALRSFESDTNIGAIILTGNDKGFCAGADIKEQSELSFVNAYNQDYLKNLNDGFFAVHKPIVGVINGIALGGGCELAMMCDILYAAETATFGQPEITLGTIPGAGGTQRLIRAIGKSKAMHMILTGEAISAKEAEAAGLVAKVLPLEEVFSAALKTGTQHASKIASFSAPVVAMAKEAVNEGEWNISERTVHY</sequence>
<evidence type="ECO:0000256" key="3">
    <source>
        <dbReference type="RuleBase" id="RU003707"/>
    </source>
</evidence>
<dbReference type="GO" id="GO:0016829">
    <property type="term" value="F:lyase activity"/>
    <property type="evidence" value="ECO:0007669"/>
    <property type="project" value="UniProtKB-KW"/>
</dbReference>
<dbReference type="InterPro" id="IPR001753">
    <property type="entry name" value="Enoyl-CoA_hydra/iso"/>
</dbReference>
<dbReference type="PANTHER" id="PTHR11941">
    <property type="entry name" value="ENOYL-COA HYDRATASE-RELATED"/>
    <property type="match status" value="1"/>
</dbReference>
<dbReference type="OrthoDB" id="2018133at2759"/>
<dbReference type="CDD" id="cd06558">
    <property type="entry name" value="crotonase-like"/>
    <property type="match status" value="1"/>
</dbReference>
<keyword evidence="2" id="KW-0456">Lyase</keyword>
<dbReference type="InterPro" id="IPR018376">
    <property type="entry name" value="Enoyl-CoA_hyd/isom_CS"/>
</dbReference>
<keyword evidence="5" id="KW-1185">Reference proteome</keyword>
<accession>A0A1J8PJM8</accession>
<comment type="similarity">
    <text evidence="1 3">Belongs to the enoyl-CoA hydratase/isomerase family.</text>
</comment>
<dbReference type="FunFam" id="3.90.226.10:FF:000009">
    <property type="entry name" value="Carnitinyl-CoA dehydratase"/>
    <property type="match status" value="1"/>
</dbReference>